<evidence type="ECO:0000313" key="6">
    <source>
        <dbReference type="Proteomes" id="UP000002630"/>
    </source>
</evidence>
<dbReference type="EMBL" id="FN649729">
    <property type="protein sequence ID" value="CBJ28956.1"/>
    <property type="molecule type" value="Genomic_DNA"/>
</dbReference>
<feature type="compositionally biased region" description="Gly residues" evidence="3">
    <location>
        <begin position="1218"/>
        <end position="1227"/>
    </location>
</feature>
<feature type="compositionally biased region" description="Basic and acidic residues" evidence="3">
    <location>
        <begin position="1135"/>
        <end position="1160"/>
    </location>
</feature>
<organism evidence="5 6">
    <name type="scientific">Ectocarpus siliculosus</name>
    <name type="common">Brown alga</name>
    <name type="synonym">Conferva siliculosa</name>
    <dbReference type="NCBI Taxonomy" id="2880"/>
    <lineage>
        <taxon>Eukaryota</taxon>
        <taxon>Sar</taxon>
        <taxon>Stramenopiles</taxon>
        <taxon>Ochrophyta</taxon>
        <taxon>PX clade</taxon>
        <taxon>Phaeophyceae</taxon>
        <taxon>Ectocarpales</taxon>
        <taxon>Ectocarpaceae</taxon>
        <taxon>Ectocarpus</taxon>
    </lineage>
</organism>
<evidence type="ECO:0000256" key="1">
    <source>
        <dbReference type="ARBA" id="ARBA00022741"/>
    </source>
</evidence>
<dbReference type="GO" id="GO:0005737">
    <property type="term" value="C:cytoplasm"/>
    <property type="evidence" value="ECO:0007669"/>
    <property type="project" value="TreeGrafter"/>
</dbReference>
<feature type="compositionally biased region" description="Basic and acidic residues" evidence="3">
    <location>
        <begin position="1364"/>
        <end position="1376"/>
    </location>
</feature>
<evidence type="ECO:0000256" key="3">
    <source>
        <dbReference type="SAM" id="MobiDB-lite"/>
    </source>
</evidence>
<dbReference type="PANTHER" id="PTHR16305">
    <property type="entry name" value="TESTICULAR SOLUBLE ADENYLYL CYCLASE"/>
    <property type="match status" value="1"/>
</dbReference>
<dbReference type="GO" id="GO:0035556">
    <property type="term" value="P:intracellular signal transduction"/>
    <property type="evidence" value="ECO:0007669"/>
    <property type="project" value="InterPro"/>
</dbReference>
<dbReference type="STRING" id="2880.D7FJ46"/>
<dbReference type="SUPFAM" id="SSF52540">
    <property type="entry name" value="P-loop containing nucleoside triphosphate hydrolases"/>
    <property type="match status" value="1"/>
</dbReference>
<evidence type="ECO:0000313" key="5">
    <source>
        <dbReference type="EMBL" id="CBJ28956.1"/>
    </source>
</evidence>
<keyword evidence="1" id="KW-0547">Nucleotide-binding</keyword>
<feature type="region of interest" description="Disordered" evidence="3">
    <location>
        <begin position="358"/>
        <end position="391"/>
    </location>
</feature>
<feature type="domain" description="Guanylate cyclase" evidence="4">
    <location>
        <begin position="484"/>
        <end position="616"/>
    </location>
</feature>
<feature type="region of interest" description="Disordered" evidence="3">
    <location>
        <begin position="1449"/>
        <end position="1514"/>
    </location>
</feature>
<dbReference type="Pfam" id="PF00211">
    <property type="entry name" value="Guanylate_cyc"/>
    <property type="match status" value="1"/>
</dbReference>
<reference evidence="5 6" key="1">
    <citation type="journal article" date="2010" name="Nature">
        <title>The Ectocarpus genome and the independent evolution of multicellularity in brown algae.</title>
        <authorList>
            <person name="Cock J.M."/>
            <person name="Sterck L."/>
            <person name="Rouze P."/>
            <person name="Scornet D."/>
            <person name="Allen A.E."/>
            <person name="Amoutzias G."/>
            <person name="Anthouard V."/>
            <person name="Artiguenave F."/>
            <person name="Aury J.M."/>
            <person name="Badger J.H."/>
            <person name="Beszteri B."/>
            <person name="Billiau K."/>
            <person name="Bonnet E."/>
            <person name="Bothwell J.H."/>
            <person name="Bowler C."/>
            <person name="Boyen C."/>
            <person name="Brownlee C."/>
            <person name="Carrano C.J."/>
            <person name="Charrier B."/>
            <person name="Cho G.Y."/>
            <person name="Coelho S.M."/>
            <person name="Collen J."/>
            <person name="Corre E."/>
            <person name="Da Silva C."/>
            <person name="Delage L."/>
            <person name="Delaroque N."/>
            <person name="Dittami S.M."/>
            <person name="Doulbeau S."/>
            <person name="Elias M."/>
            <person name="Farnham G."/>
            <person name="Gachon C.M."/>
            <person name="Gschloessl B."/>
            <person name="Heesch S."/>
            <person name="Jabbari K."/>
            <person name="Jubin C."/>
            <person name="Kawai H."/>
            <person name="Kimura K."/>
            <person name="Kloareg B."/>
            <person name="Kupper F.C."/>
            <person name="Lang D."/>
            <person name="Le Bail A."/>
            <person name="Leblanc C."/>
            <person name="Lerouge P."/>
            <person name="Lohr M."/>
            <person name="Lopez P.J."/>
            <person name="Martens C."/>
            <person name="Maumus F."/>
            <person name="Michel G."/>
            <person name="Miranda-Saavedra D."/>
            <person name="Morales J."/>
            <person name="Moreau H."/>
            <person name="Motomura T."/>
            <person name="Nagasato C."/>
            <person name="Napoli C.A."/>
            <person name="Nelson D.R."/>
            <person name="Nyvall-Collen P."/>
            <person name="Peters A.F."/>
            <person name="Pommier C."/>
            <person name="Potin P."/>
            <person name="Poulain J."/>
            <person name="Quesneville H."/>
            <person name="Read B."/>
            <person name="Rensing S.A."/>
            <person name="Ritter A."/>
            <person name="Rousvoal S."/>
            <person name="Samanta M."/>
            <person name="Samson G."/>
            <person name="Schroeder D.C."/>
            <person name="Segurens B."/>
            <person name="Strittmatter M."/>
            <person name="Tonon T."/>
            <person name="Tregear J.W."/>
            <person name="Valentin K."/>
            <person name="von Dassow P."/>
            <person name="Yamagishi T."/>
            <person name="Van de Peer Y."/>
            <person name="Wincker P."/>
        </authorList>
    </citation>
    <scope>NUCLEOTIDE SEQUENCE [LARGE SCALE GENOMIC DNA]</scope>
    <source>
        <strain evidence="6">Ec32 / CCAP1310/4</strain>
    </source>
</reference>
<dbReference type="InParanoid" id="D7FJ46"/>
<dbReference type="GO" id="GO:0004016">
    <property type="term" value="F:adenylate cyclase activity"/>
    <property type="evidence" value="ECO:0007669"/>
    <property type="project" value="TreeGrafter"/>
</dbReference>
<feature type="compositionally biased region" description="Basic and acidic residues" evidence="3">
    <location>
        <begin position="1489"/>
        <end position="1501"/>
    </location>
</feature>
<dbReference type="Gene3D" id="3.30.70.1230">
    <property type="entry name" value="Nucleotide cyclase"/>
    <property type="match status" value="2"/>
</dbReference>
<dbReference type="InterPro" id="IPR001054">
    <property type="entry name" value="A/G_cyclase"/>
</dbReference>
<dbReference type="PROSITE" id="PS50125">
    <property type="entry name" value="GUANYLATE_CYCLASE_2"/>
    <property type="match status" value="2"/>
</dbReference>
<keyword evidence="2" id="KW-0067">ATP-binding</keyword>
<dbReference type="CDD" id="cd07302">
    <property type="entry name" value="CHD"/>
    <property type="match status" value="2"/>
</dbReference>
<sequence length="1552" mass="166883">MSPRMSSGSPRKRSTASDNDGSVVGSSEPVRHPANHAGALPPLNLRGDLGADPSANQPSPNGRRSVNAAKDSKDGQLRTRGISLRGAAVAVATAATLRDYRRNTAAMHVDLLRVFVPDILINYLENASKPLESQAFFVKAACMCADISGFTALSEKHCKKGTAGLDTLVQIINSYYSNLVNIVYSFGGDIIKIAGDALYCVFMPDEHDLRGAVLCAALCSMQLREVAADGLTLHVGISCGELCFGILGGIDNYWECLMSGVPIGLVAEALDEAKKQEVVVSVECMSIIGDCCRGTPLPSRNVLLHTLEPPRREKRGSVRMANMIANKGLPVELEPTEGLFPEAADAATAAAAAAAAARLEAGTGQGEAKRATPEGSSPQPQSPTSSVGSVAASATSVGECASAGGKNVEGARGAGGAVDANAAWVSSNAKARERKAGSKILGDDSVHALGAAGKMRVEVSSAVLPVLQGFVPGPVTDLLAAGIFMYMAEMRTVTTLFVKLDSYSPEKHKNLLSLQIHLTTIQKILAEHEGFLRQFLVDDKGCVLIACWGVPGRSYPDNGNRCLAAAVEIHASLQVRDMKTSMGITTGHALCGRMGGKIRSEYAMVGDVINLAARLMGKAKGRIVCDEVTHDLVCCNETMVALFKRLDPMMLKGKEHPIAPFVCLAQQGSDMWETHKQLRMIGRINLQNSSMVADRVKKSASQFFRRKIVREVYGSAEQPTTDVAIRALKAVLGVDLGGETEGEILQAVRRPSVGGRLPLHVVHSVISELATHALGNLPAVFILDNVHLMDKMSWKLLIQLLYCPLRLLLVLTATPVEEDIQKKKNLFHAKKKSQITSPTAKAERASEGPNFVWHGDHGETHLHMQQYIRATQLPITTKFSLSPFSKEELRQLLQHTLAPQDRAGITEPLVDTVYSLSGGNPYWCVEVVRFIKENSVGIFMSRIAVQESGGGGEDSGTVNGSAVSSPEEAMMGRMGILVVCRFERLLVEEQALVTARFVVYSRHTYYKFRNSMVHMVLYNLTPASSRKRMHKAVAQHYIMSHGQDPLYLPVMTYHLLQARVDPKQAVTFVCRTAAHALVALCYEDCMEALEKAIEFVSCTSDIHAVMFVHHYISTMHEMGHTMLRNGSLGAGGSQTEREGEGDPNARNRETTTAKETDSGRKQGPRRRASSGAKENSSGRTIGSWLGGIEGRVQVPIKPAQESSSGRQGVSEKPRAGRPGPGQGGAMTGDGSFELLPEDSERRMSEVGSNVSVVATGTQTQALGIRIARLKKLLKEPHARLCSAGQFCPTLQDVFPSPRRQAADDDYADSLLKHSASMSPRSPKNTFSGSGGASDFFEEPVETGGTDMIMDETLSWLAGGNNNDKGGEDDKNDDDGHNTAGGNPARPAGNVSRTHSNLNEEDELCGRSVSSSKPYTDLPSDGRRSGALTSVGWEVAHLLHVCLGRYLQPGGPSPGGPETADGSFSISMHRLPPEAGDGAELPGQESDDDGISRRISHDETDMPRYGPRTGHPGAAGMRKIRSKLHAAGEQGDVRIFWRLAAIELDAERRQHQR</sequence>
<proteinExistence type="predicted"/>
<name>D7FJ46_ECTSI</name>
<accession>D7FJ46</accession>
<feature type="compositionally biased region" description="Polar residues" evidence="3">
    <location>
        <begin position="1315"/>
        <end position="1327"/>
    </location>
</feature>
<protein>
    <submittedName>
        <fullName evidence="5">Guanylyl cyclase</fullName>
    </submittedName>
</protein>
<feature type="compositionally biased region" description="Polar residues" evidence="3">
    <location>
        <begin position="54"/>
        <end position="64"/>
    </location>
</feature>
<dbReference type="Proteomes" id="UP000002630">
    <property type="component" value="Linkage Group LG04"/>
</dbReference>
<feature type="region of interest" description="Disordered" evidence="3">
    <location>
        <begin position="1123"/>
        <end position="1233"/>
    </location>
</feature>
<feature type="compositionally biased region" description="Low complexity" evidence="3">
    <location>
        <begin position="373"/>
        <end position="391"/>
    </location>
</feature>
<dbReference type="InterPro" id="IPR029787">
    <property type="entry name" value="Nucleotide_cyclase"/>
</dbReference>
<feature type="region of interest" description="Disordered" evidence="3">
    <location>
        <begin position="1313"/>
        <end position="1340"/>
    </location>
</feature>
<dbReference type="PANTHER" id="PTHR16305:SF28">
    <property type="entry name" value="GUANYLATE CYCLASE DOMAIN-CONTAINING PROTEIN"/>
    <property type="match status" value="1"/>
</dbReference>
<evidence type="ECO:0000259" key="4">
    <source>
        <dbReference type="PROSITE" id="PS50125"/>
    </source>
</evidence>
<keyword evidence="6" id="KW-1185">Reference proteome</keyword>
<dbReference type="GO" id="GO:0009190">
    <property type="term" value="P:cyclic nucleotide biosynthetic process"/>
    <property type="evidence" value="ECO:0007669"/>
    <property type="project" value="InterPro"/>
</dbReference>
<feature type="region of interest" description="Disordered" evidence="3">
    <location>
        <begin position="1"/>
        <end position="77"/>
    </location>
</feature>
<feature type="region of interest" description="Disordered" evidence="3">
    <location>
        <begin position="1355"/>
        <end position="1423"/>
    </location>
</feature>
<gene>
    <name evidence="5" type="ORF">Esi_0127_0023</name>
</gene>
<dbReference type="OrthoDB" id="194468at2759"/>
<dbReference type="InterPro" id="IPR027417">
    <property type="entry name" value="P-loop_NTPase"/>
</dbReference>
<dbReference type="SUPFAM" id="SSF55073">
    <property type="entry name" value="Nucleotide cyclase"/>
    <property type="match status" value="2"/>
</dbReference>
<dbReference type="GO" id="GO:0005524">
    <property type="term" value="F:ATP binding"/>
    <property type="evidence" value="ECO:0007669"/>
    <property type="project" value="UniProtKB-KW"/>
</dbReference>
<dbReference type="EMBL" id="FN647916">
    <property type="protein sequence ID" value="CBJ28956.1"/>
    <property type="molecule type" value="Genomic_DNA"/>
</dbReference>
<feature type="domain" description="Guanylate cyclase" evidence="4">
    <location>
        <begin position="141"/>
        <end position="248"/>
    </location>
</feature>
<dbReference type="eggNOG" id="ENOG502QPPT">
    <property type="taxonomic scope" value="Eukaryota"/>
</dbReference>
<evidence type="ECO:0000256" key="2">
    <source>
        <dbReference type="ARBA" id="ARBA00022840"/>
    </source>
</evidence>